<dbReference type="GO" id="GO:0005634">
    <property type="term" value="C:nucleus"/>
    <property type="evidence" value="ECO:0007669"/>
    <property type="project" value="UniProtKB-SubCell"/>
</dbReference>
<evidence type="ECO:0000313" key="6">
    <source>
        <dbReference type="Ensembl" id="ENSSCAP00000017333.1"/>
    </source>
</evidence>
<feature type="compositionally biased region" description="Basic and acidic residues" evidence="3">
    <location>
        <begin position="1791"/>
        <end position="1837"/>
    </location>
</feature>
<feature type="region of interest" description="Disordered" evidence="3">
    <location>
        <begin position="1012"/>
        <end position="1049"/>
    </location>
</feature>
<evidence type="ECO:0000259" key="4">
    <source>
        <dbReference type="Pfam" id="PF13934"/>
    </source>
</evidence>
<dbReference type="SUPFAM" id="SSF50998">
    <property type="entry name" value="Quinoprotein alcohol dehydrogenase-like"/>
    <property type="match status" value="1"/>
</dbReference>
<comment type="subcellular location">
    <subcellularLocation>
        <location evidence="1">Nucleus</location>
    </subcellularLocation>
</comment>
<feature type="compositionally biased region" description="Basic and acidic residues" evidence="3">
    <location>
        <begin position="1942"/>
        <end position="1951"/>
    </location>
</feature>
<feature type="compositionally biased region" description="Polar residues" evidence="3">
    <location>
        <begin position="1012"/>
        <end position="1045"/>
    </location>
</feature>
<dbReference type="Ensembl" id="ENSSCAT00000019407.1">
    <property type="protein sequence ID" value="ENSSCAP00000017333.1"/>
    <property type="gene ID" value="ENSSCAG00000012351.1"/>
</dbReference>
<feature type="compositionally biased region" description="Polar residues" evidence="3">
    <location>
        <begin position="1617"/>
        <end position="1628"/>
    </location>
</feature>
<feature type="compositionally biased region" description="Polar residues" evidence="3">
    <location>
        <begin position="1425"/>
        <end position="1435"/>
    </location>
</feature>
<feature type="region of interest" description="Disordered" evidence="3">
    <location>
        <begin position="1935"/>
        <end position="2036"/>
    </location>
</feature>
<evidence type="ECO:0008006" key="8">
    <source>
        <dbReference type="Google" id="ProtNLM"/>
    </source>
</evidence>
<feature type="compositionally biased region" description="Basic and acidic residues" evidence="3">
    <location>
        <begin position="1411"/>
        <end position="1422"/>
    </location>
</feature>
<evidence type="ECO:0000259" key="5">
    <source>
        <dbReference type="Pfam" id="PF16687"/>
    </source>
</evidence>
<feature type="compositionally biased region" description="Basic residues" evidence="3">
    <location>
        <begin position="1958"/>
        <end position="1972"/>
    </location>
</feature>
<feature type="region of interest" description="Disordered" evidence="3">
    <location>
        <begin position="1513"/>
        <end position="1702"/>
    </location>
</feature>
<dbReference type="Proteomes" id="UP000694409">
    <property type="component" value="Unassembled WGS sequence"/>
</dbReference>
<dbReference type="InterPro" id="IPR052620">
    <property type="entry name" value="ELYS/MEL-28_NucAsmblyFactor"/>
</dbReference>
<evidence type="ECO:0000256" key="1">
    <source>
        <dbReference type="ARBA" id="ARBA00004123"/>
    </source>
</evidence>
<feature type="region of interest" description="Disordered" evidence="3">
    <location>
        <begin position="1726"/>
        <end position="1876"/>
    </location>
</feature>
<dbReference type="Pfam" id="PF13934">
    <property type="entry name" value="ELYS"/>
    <property type="match status" value="1"/>
</dbReference>
<feature type="region of interest" description="Disordered" evidence="3">
    <location>
        <begin position="1396"/>
        <end position="1435"/>
    </location>
</feature>
<dbReference type="Pfam" id="PF16687">
    <property type="entry name" value="ELYS-bb"/>
    <property type="match status" value="1"/>
</dbReference>
<evidence type="ECO:0000313" key="7">
    <source>
        <dbReference type="Proteomes" id="UP000694409"/>
    </source>
</evidence>
<keyword evidence="2" id="KW-0539">Nucleus</keyword>
<dbReference type="OMA" id="KWNHDCL"/>
<name>A0A8C9UFQ1_SERCA</name>
<dbReference type="PANTHER" id="PTHR21583">
    <property type="entry name" value="ELYS PROTEIN"/>
    <property type="match status" value="1"/>
</dbReference>
<dbReference type="InterPro" id="IPR032040">
    <property type="entry name" value="ELYS-bb"/>
</dbReference>
<dbReference type="GeneTree" id="ENSGT00390000018900"/>
<organism evidence="6 7">
    <name type="scientific">Serinus canaria</name>
    <name type="common">Island canary</name>
    <name type="synonym">Fringilla canaria</name>
    <dbReference type="NCBI Taxonomy" id="9135"/>
    <lineage>
        <taxon>Eukaryota</taxon>
        <taxon>Metazoa</taxon>
        <taxon>Chordata</taxon>
        <taxon>Craniata</taxon>
        <taxon>Vertebrata</taxon>
        <taxon>Euteleostomi</taxon>
        <taxon>Archelosauria</taxon>
        <taxon>Archosauria</taxon>
        <taxon>Dinosauria</taxon>
        <taxon>Saurischia</taxon>
        <taxon>Theropoda</taxon>
        <taxon>Coelurosauria</taxon>
        <taxon>Aves</taxon>
        <taxon>Neognathae</taxon>
        <taxon>Neoaves</taxon>
        <taxon>Telluraves</taxon>
        <taxon>Australaves</taxon>
        <taxon>Passeriformes</taxon>
        <taxon>Passeroidea</taxon>
        <taxon>Fringillidae</taxon>
        <taxon>Carduelinae</taxon>
        <taxon>Serinus</taxon>
    </lineage>
</organism>
<feature type="region of interest" description="Disordered" evidence="3">
    <location>
        <begin position="1327"/>
        <end position="1346"/>
    </location>
</feature>
<dbReference type="PANTHER" id="PTHR21583:SF8">
    <property type="entry name" value="PROTEIN ELYS"/>
    <property type="match status" value="1"/>
</dbReference>
<evidence type="ECO:0000256" key="2">
    <source>
        <dbReference type="ARBA" id="ARBA00023242"/>
    </source>
</evidence>
<proteinExistence type="predicted"/>
<keyword evidence="7" id="KW-1185">Reference proteome</keyword>
<sequence length="2036" mass="226992">MRDLTAQVTSSLLQFPEVTVEALGEDEITLDSALCGKFSGGRSGLAWLACGPQLEVVNSVTGERLSAYRFSGVNEQPPTVRVVKEFSWQKRTGLLVGLEEAEGSVLCLYDLGISRVVKAVVLPGRVTAIEPISNDGGASVSTRHLHQSLRWLFGVAAVATDVGHVLLVDLCLDDLSCSQNEVEASDLEVVTRIPAEVPQRREAVTREGRHLCFQLRSPSGTAVSVLCYISRSNQLVVGFSDGYLSLWNMKTLKREHHSQLEGGRIPIYAVTFQEPENDPRNCCYLWAVQSTQQSEGDVVSLHLLQLAFGDRKRLASGQVMYEGLEYCDERYSLDLTGGIFPLRGQTSNTKLLSCQTIEKFRNHADREDNVNEVISPDTSVSIFSWQVNTYGQGKPSTYLGVFDINRWYHAQMPDSLRPEEFLHDCPYFALWSLDPVISMTSPNLILDILVHERSLSRGVPPSYPPPEQFFNPSTYNFDVTCLLNSGVVHMTCTGFQKETLKFLKKSGPLISEAIRDSYTRCLVAGLLSPRLVDVQPSSLSQEEQLEAVLSAAVQTGSLELLTGCIKHWTSEEQPSSAVNLRFVLEWTWNKVICTKDELDQICVPLFDGSCNFIDPQTLQSLQHCQLLLSNLSTVLNCFLTEARELTEKGFTDLTNKQMVTSLISLYAQVVIWFCRSSLLPEGLDDHMHLSRPFYNYPLIQSYYTGHRQKLERLSSMKQWNSLALLFHPATLKTVSWQHMRIIQSLMCQGEHRRALRYMQMMKPSMSSSSEVRLFLTVLLSNRCMVEAWGLLQQHTTKLNIEELLKHMYEICQEMGLMEDLLKLPFTDTEKECLEKFLQTKSGVQNHEFLLVHHLQRANYIPALQLNQSMKANLMNDRDPRLRERAVARNSLLDQYGKILPTVQRKLAVERAKPYRLPSSVLREVPRPKPLSTATRQANAGNVHTRATFISKVLSKIGEVWLGNEEKTNISQYHSAELPDAFLGTPITRLSQKCSRLLDLVVRPVPFRSVAQDETQQSPCRASTSFVASSPLRSNTHRSSSQNNLPRASELNLLETPRVVKRAKVLATSSGFPGFTPQSILRSSLRTTPLATPSASPGRSVTPPLRAKEPRISFREESSHAKWTPISHLPAKCAQMGEDAWSESRTKPTLFTLSSPGEDRAELQESLESIPGDNLEKLDVSKENSNFSVRSDQTTLEYHDAKSPGDFEDDVIFISAKPANSSSEQTVDVQELEKEEESEMVEDKPFQMKQPDYSGQRKEVKVKLHKSLLAVISILDSEDMVSAPSQNRLEGKCVDLPEECNPEATEAEEVPVSNNPPKTEEINVSKLFSQDTSEPAPETSPYSELDPSNVLHYSYENIEQQFACDLPDNKDSECDAAEGDGDLFLSQNNFTLVLEGEEGEAETGDPTSVDASKPDDTTTEEKPVTNLGNTESQEHVTNSVSTVTADQESQNIAESLPYVPEPIKVAIAENLLDVIKDTRSKEFTSEVVEQSIHKTIGKKVTRFQKAKAPLTPVLEAVAEEPSRPHYGTAPRTRTRGQLGRSPGVLSAGTQQLLKTDSPALLGLSPRRSTRRTKEAPETPKLQTEENAQEEQIPVTPVTPRRGRKPKLSNLEKTESSHSDGQTLSDSTRPVTPRRGLRRAKEAASELQEEANEETPLAEGSVTTTFTSRRTKGGKSLGGNPETGKIDTDHQVKTAVSPSRSTRKLKSFSLQFTEDTVKDQQVQLSDQLLLPVPSKRGRRRKISSSEVSENSDLDVSKSSLPQTEFKLPVTPRRSARKAAQNLLADPESTSSQEDIHSGVKAEALDTPKRKTRRVPQENPEKVDTHEQTPAEPSEERSVSKETSQGPGGSPLLLEDINPSGHDQTSRALTDRVTRTRSRRTAIHQKLSVEENEAFLFSPPLTKLTKKFEAGKTDHPVQFQDLDPDLSSQFVFSPPLLRSRRKAVATKEEEDTKSIESGGKQKLKRGRTPKSKMKTASKTTKDSWSPPPVEIKFISPFGSPVDGTKTKQKETTDAAGKTLRKNKKRLSNFPKPVVRRKML</sequence>
<reference evidence="6" key="1">
    <citation type="submission" date="2025-08" db="UniProtKB">
        <authorList>
            <consortium name="Ensembl"/>
        </authorList>
    </citation>
    <scope>IDENTIFICATION</scope>
</reference>
<feature type="domain" description="ELYS beta-propeller" evidence="5">
    <location>
        <begin position="1"/>
        <end position="489"/>
    </location>
</feature>
<dbReference type="InterPro" id="IPR025151">
    <property type="entry name" value="ELYS_dom"/>
</dbReference>
<evidence type="ECO:0000256" key="3">
    <source>
        <dbReference type="SAM" id="MobiDB-lite"/>
    </source>
</evidence>
<dbReference type="InterPro" id="IPR011047">
    <property type="entry name" value="Quinoprotein_ADH-like_sf"/>
</dbReference>
<protein>
    <recommendedName>
        <fullName evidence="8">ELYS protein</fullName>
    </recommendedName>
</protein>
<reference evidence="6" key="2">
    <citation type="submission" date="2025-09" db="UniProtKB">
        <authorList>
            <consortium name="Ensembl"/>
        </authorList>
    </citation>
    <scope>IDENTIFICATION</scope>
</reference>
<feature type="domain" description="ELYS-like" evidence="4">
    <location>
        <begin position="716"/>
        <end position="839"/>
    </location>
</feature>
<accession>A0A8C9UFQ1</accession>